<feature type="transmembrane region" description="Helical" evidence="5">
    <location>
        <begin position="321"/>
        <end position="344"/>
    </location>
</feature>
<evidence type="ECO:0000313" key="7">
    <source>
        <dbReference type="EMBL" id="EDP42211.1"/>
    </source>
</evidence>
<keyword evidence="4 5" id="KW-0472">Membrane</keyword>
<name>A8Q9D2_MALGO</name>
<dbReference type="PANTHER" id="PTHR23501:SF87">
    <property type="entry name" value="SIDEROPHORE IRON TRANSPORTER 2"/>
    <property type="match status" value="1"/>
</dbReference>
<feature type="transmembrane region" description="Helical" evidence="5">
    <location>
        <begin position="177"/>
        <end position="198"/>
    </location>
</feature>
<reference evidence="7 8" key="1">
    <citation type="journal article" date="2007" name="Proc. Natl. Acad. Sci. U.S.A.">
        <title>Dandruff-associated Malassezia genomes reveal convergent and divergent virulence traits shared with plant and human fungal pathogens.</title>
        <authorList>
            <person name="Xu J."/>
            <person name="Saunders C.W."/>
            <person name="Hu P."/>
            <person name="Grant R.A."/>
            <person name="Boekhout T."/>
            <person name="Kuramae E.E."/>
            <person name="Kronstad J.W."/>
            <person name="Deangelis Y.M."/>
            <person name="Reeder N.L."/>
            <person name="Johnstone K.R."/>
            <person name="Leland M."/>
            <person name="Fieno A.M."/>
            <person name="Begley W.M."/>
            <person name="Sun Y."/>
            <person name="Lacey M.P."/>
            <person name="Chaudhary T."/>
            <person name="Keough T."/>
            <person name="Chu L."/>
            <person name="Sears R."/>
            <person name="Yuan B."/>
            <person name="Dawson T.L.Jr."/>
        </authorList>
    </citation>
    <scope>NUCLEOTIDE SEQUENCE [LARGE SCALE GENOMIC DNA]</scope>
    <source>
        <strain evidence="8">ATCC MYA-4612 / CBS 7966</strain>
    </source>
</reference>
<dbReference type="Pfam" id="PF07690">
    <property type="entry name" value="MFS_1"/>
    <property type="match status" value="1"/>
</dbReference>
<dbReference type="SUPFAM" id="SSF103473">
    <property type="entry name" value="MFS general substrate transporter"/>
    <property type="match status" value="1"/>
</dbReference>
<dbReference type="KEGG" id="mgl:MGL_3460"/>
<dbReference type="OrthoDB" id="2241241at2759"/>
<feature type="transmembrane region" description="Helical" evidence="5">
    <location>
        <begin position="577"/>
        <end position="595"/>
    </location>
</feature>
<dbReference type="VEuPathDB" id="FungiDB:MGL_3460"/>
<dbReference type="RefSeq" id="XP_001729425.1">
    <property type="nucleotide sequence ID" value="XM_001729373.1"/>
</dbReference>
<evidence type="ECO:0000256" key="4">
    <source>
        <dbReference type="ARBA" id="ARBA00023136"/>
    </source>
</evidence>
<evidence type="ECO:0000256" key="1">
    <source>
        <dbReference type="ARBA" id="ARBA00004141"/>
    </source>
</evidence>
<dbReference type="GO" id="GO:0022857">
    <property type="term" value="F:transmembrane transporter activity"/>
    <property type="evidence" value="ECO:0007669"/>
    <property type="project" value="InterPro"/>
</dbReference>
<sequence>MDSIYGFISHVWRVYYPEFEKPTETGELTDKPEARLPDEHEIVEYDAKHNLSEDDVKQVGVAIAEATYAVTGYTWYLLVIFLWIAYFVFALDNQTALNFAYNATSQLESDQGRAMETYSQSYTAQSLFVAISKLFIAKLADIFGRSVAMMVTIFCYTLGFLIMTVSQSGNNYTGGSVFYGIGNSGLQMVIWIILADILSARFRVLGYGFVTLPIFITFVVGAKILKALIASNWRWVPGMFCILAPAVLTPILCMLLYLEHKAKRSGIVPRHPYLRKGFHHALWEFFLDVDLVGLVLLVGGFAMIVVALIRASSPSIVESTWSSAWVIGCLTVGPIILVILLPLYEWFISPRPFLRLSWMNSDVLIAFVVGFFDNMAFMCGFQVAYNWVYISYGYKASDVDLANYFTNSDNLALTFFGVVAGVIILFTRRFKWFLVAGAAIRTIGFGLQIKYRTLDTSMTQAVWAQIVQGIGGAFLGEVTTLLSQITVRHQDVAMVTSVYLTLFSLGSTIGLAIYNALLDSHFPAALDKYATLLSPVHRAFVAASGPYSALTSGPNLDQHPEMKRQVGMAYNESAKHVLYFCIGISAALIVITLFVRDWVLPRSHNVVSNELPEKNPLHMASDTTYDQAIHDAEQSNMDSPTCSSPTEKTTEEHVHEHDMSQQRDIVNMGASTQDVVVTGN</sequence>
<evidence type="ECO:0000259" key="6">
    <source>
        <dbReference type="PROSITE" id="PS50850"/>
    </source>
</evidence>
<comment type="caution">
    <text evidence="7">The sequence shown here is derived from an EMBL/GenBank/DDBJ whole genome shotgun (WGS) entry which is preliminary data.</text>
</comment>
<feature type="transmembrane region" description="Helical" evidence="5">
    <location>
        <begin position="235"/>
        <end position="258"/>
    </location>
</feature>
<accession>A8Q9D2</accession>
<feature type="transmembrane region" description="Helical" evidence="5">
    <location>
        <begin position="142"/>
        <end position="165"/>
    </location>
</feature>
<feature type="transmembrane region" description="Helical" evidence="5">
    <location>
        <begin position="432"/>
        <end position="449"/>
    </location>
</feature>
<feature type="transmembrane region" description="Helical" evidence="5">
    <location>
        <begin position="410"/>
        <end position="427"/>
    </location>
</feature>
<dbReference type="GO" id="GO:0005886">
    <property type="term" value="C:plasma membrane"/>
    <property type="evidence" value="ECO:0007669"/>
    <property type="project" value="TreeGrafter"/>
</dbReference>
<dbReference type="InterPro" id="IPR011701">
    <property type="entry name" value="MFS"/>
</dbReference>
<feature type="transmembrane region" description="Helical" evidence="5">
    <location>
        <begin position="73"/>
        <end position="91"/>
    </location>
</feature>
<dbReference type="Gene3D" id="1.20.1250.20">
    <property type="entry name" value="MFS general substrate transporter like domains"/>
    <property type="match status" value="1"/>
</dbReference>
<evidence type="ECO:0000313" key="8">
    <source>
        <dbReference type="Proteomes" id="UP000008837"/>
    </source>
</evidence>
<dbReference type="Proteomes" id="UP000008837">
    <property type="component" value="Unassembled WGS sequence"/>
</dbReference>
<dbReference type="PROSITE" id="PS50850">
    <property type="entry name" value="MFS"/>
    <property type="match status" value="1"/>
</dbReference>
<evidence type="ECO:0000256" key="5">
    <source>
        <dbReference type="SAM" id="Phobius"/>
    </source>
</evidence>
<protein>
    <recommendedName>
        <fullName evidence="6">Major facilitator superfamily (MFS) profile domain-containing protein</fullName>
    </recommendedName>
</protein>
<evidence type="ECO:0000256" key="2">
    <source>
        <dbReference type="ARBA" id="ARBA00022692"/>
    </source>
</evidence>
<dbReference type="OMA" id="NDYMHIL"/>
<keyword evidence="2 5" id="KW-0812">Transmembrane</keyword>
<feature type="transmembrane region" description="Helical" evidence="5">
    <location>
        <begin position="285"/>
        <end position="309"/>
    </location>
</feature>
<feature type="transmembrane region" description="Helical" evidence="5">
    <location>
        <begin position="461"/>
        <end position="482"/>
    </location>
</feature>
<dbReference type="AlphaFoldDB" id="A8Q9D2"/>
<dbReference type="InParanoid" id="A8Q9D2"/>
<gene>
    <name evidence="7" type="ORF">MGL_3460</name>
</gene>
<dbReference type="InterPro" id="IPR020846">
    <property type="entry name" value="MFS_dom"/>
</dbReference>
<feature type="domain" description="Major facilitator superfamily (MFS) profile" evidence="6">
    <location>
        <begin position="78"/>
        <end position="604"/>
    </location>
</feature>
<feature type="transmembrane region" description="Helical" evidence="5">
    <location>
        <begin position="364"/>
        <end position="390"/>
    </location>
</feature>
<organism evidence="7 8">
    <name type="scientific">Malassezia globosa (strain ATCC MYA-4612 / CBS 7966)</name>
    <name type="common">Dandruff-associated fungus</name>
    <dbReference type="NCBI Taxonomy" id="425265"/>
    <lineage>
        <taxon>Eukaryota</taxon>
        <taxon>Fungi</taxon>
        <taxon>Dikarya</taxon>
        <taxon>Basidiomycota</taxon>
        <taxon>Ustilaginomycotina</taxon>
        <taxon>Malasseziomycetes</taxon>
        <taxon>Malasseziales</taxon>
        <taxon>Malasseziaceae</taxon>
        <taxon>Malassezia</taxon>
    </lineage>
</organism>
<comment type="subcellular location">
    <subcellularLocation>
        <location evidence="1">Membrane</location>
        <topology evidence="1">Multi-pass membrane protein</topology>
    </subcellularLocation>
</comment>
<feature type="transmembrane region" description="Helical" evidence="5">
    <location>
        <begin position="205"/>
        <end position="229"/>
    </location>
</feature>
<dbReference type="GeneID" id="5853732"/>
<dbReference type="PANTHER" id="PTHR23501">
    <property type="entry name" value="MAJOR FACILITATOR SUPERFAMILY"/>
    <property type="match status" value="1"/>
</dbReference>
<dbReference type="EMBL" id="AAYY01000013">
    <property type="protein sequence ID" value="EDP42211.1"/>
    <property type="molecule type" value="Genomic_DNA"/>
</dbReference>
<feature type="transmembrane region" description="Helical" evidence="5">
    <location>
        <begin position="494"/>
        <end position="517"/>
    </location>
</feature>
<proteinExistence type="predicted"/>
<keyword evidence="8" id="KW-1185">Reference proteome</keyword>
<dbReference type="InterPro" id="IPR036259">
    <property type="entry name" value="MFS_trans_sf"/>
</dbReference>
<keyword evidence="3 5" id="KW-1133">Transmembrane helix</keyword>
<evidence type="ECO:0000256" key="3">
    <source>
        <dbReference type="ARBA" id="ARBA00022989"/>
    </source>
</evidence>